<dbReference type="InterPro" id="IPR002864">
    <property type="entry name" value="Acyl-ACP_thioesterase_NHD"/>
</dbReference>
<keyword evidence="2" id="KW-0444">Lipid biosynthesis</keyword>
<evidence type="ECO:0000256" key="5">
    <source>
        <dbReference type="ARBA" id="ARBA00022946"/>
    </source>
</evidence>
<name>F8NCP3_9BACT</name>
<dbReference type="EMBL" id="GL945017">
    <property type="protein sequence ID" value="EGN58078.1"/>
    <property type="molecule type" value="Genomic_DNA"/>
</dbReference>
<dbReference type="PANTHER" id="PTHR31727:SF6">
    <property type="entry name" value="OLEOYL-ACYL CARRIER PROTEIN THIOESTERASE 1, CHLOROPLASTIC"/>
    <property type="match status" value="1"/>
</dbReference>
<evidence type="ECO:0000256" key="1">
    <source>
        <dbReference type="ARBA" id="ARBA00006500"/>
    </source>
</evidence>
<evidence type="ECO:0000256" key="2">
    <source>
        <dbReference type="ARBA" id="ARBA00022516"/>
    </source>
</evidence>
<dbReference type="Pfam" id="PF20791">
    <property type="entry name" value="Acyl-ACP_TE_C"/>
    <property type="match status" value="1"/>
</dbReference>
<dbReference type="STRING" id="688246.Premu_2728"/>
<dbReference type="SUPFAM" id="SSF54637">
    <property type="entry name" value="Thioesterase/thiol ester dehydrase-isomerase"/>
    <property type="match status" value="2"/>
</dbReference>
<dbReference type="InterPro" id="IPR045023">
    <property type="entry name" value="FATA/B"/>
</dbReference>
<proteinExistence type="inferred from homology"/>
<evidence type="ECO:0000313" key="11">
    <source>
        <dbReference type="Proteomes" id="UP000002772"/>
    </source>
</evidence>
<protein>
    <submittedName>
        <fullName evidence="10">Acyl-ACP thioesterase</fullName>
    </submittedName>
</protein>
<dbReference type="eggNOG" id="COG3884">
    <property type="taxonomic scope" value="Bacteria"/>
</dbReference>
<feature type="domain" description="Acyl-ACP thioesterase-like C-terminal" evidence="9">
    <location>
        <begin position="166"/>
        <end position="248"/>
    </location>
</feature>
<dbReference type="Pfam" id="PF01643">
    <property type="entry name" value="Acyl-ACP_TE"/>
    <property type="match status" value="1"/>
</dbReference>
<keyword evidence="11" id="KW-1185">Reference proteome</keyword>
<keyword evidence="5" id="KW-0809">Transit peptide</keyword>
<reference evidence="11" key="1">
    <citation type="journal article" date="2011" name="Stand. Genomic Sci.">
        <title>Non-contiguous finished genome sequence of the opportunistic oral pathogen Prevotella multisaccharivorax type strain (PPPA20).</title>
        <authorList>
            <person name="Pati A."/>
            <person name="Gronow S."/>
            <person name="Lu M."/>
            <person name="Lapidus A."/>
            <person name="Nolan M."/>
            <person name="Lucas S."/>
            <person name="Hammon N."/>
            <person name="Deshpande S."/>
            <person name="Cheng J.F."/>
            <person name="Tapia R."/>
            <person name="Han C."/>
            <person name="Goodwin L."/>
            <person name="Pitluck S."/>
            <person name="Liolios K."/>
            <person name="Pagani I."/>
            <person name="Mavromatis K."/>
            <person name="Mikhailova N."/>
            <person name="Huntemann M."/>
            <person name="Chen A."/>
            <person name="Palaniappan K."/>
            <person name="Land M."/>
            <person name="Hauser L."/>
            <person name="Detter J.C."/>
            <person name="Brambilla E.M."/>
            <person name="Rohde M."/>
            <person name="Goker M."/>
            <person name="Woyke T."/>
            <person name="Bristow J."/>
            <person name="Eisen J.A."/>
            <person name="Markowitz V."/>
            <person name="Hugenholtz P."/>
            <person name="Kyrpides N.C."/>
            <person name="Klenk H.P."/>
            <person name="Ivanova N."/>
        </authorList>
    </citation>
    <scope>NUCLEOTIDE SEQUENCE [LARGE SCALE GENOMIC DNA]</scope>
    <source>
        <strain evidence="11">DSM 17128</strain>
    </source>
</reference>
<evidence type="ECO:0000256" key="3">
    <source>
        <dbReference type="ARBA" id="ARBA00022801"/>
    </source>
</evidence>
<dbReference type="InterPro" id="IPR049427">
    <property type="entry name" value="Acyl-ACP_TE_C"/>
</dbReference>
<comment type="similarity">
    <text evidence="1">Belongs to the acyl-ACP thioesterase family.</text>
</comment>
<dbReference type="AlphaFoldDB" id="F8NCP3"/>
<dbReference type="GO" id="GO:0000036">
    <property type="term" value="F:acyl carrier activity"/>
    <property type="evidence" value="ECO:0007669"/>
    <property type="project" value="TreeGrafter"/>
</dbReference>
<keyword evidence="4" id="KW-0276">Fatty acid metabolism</keyword>
<dbReference type="Proteomes" id="UP000002772">
    <property type="component" value="Unassembled WGS sequence"/>
</dbReference>
<organism evidence="10 11">
    <name type="scientific">Hallella multisaccharivorax DSM 17128</name>
    <dbReference type="NCBI Taxonomy" id="688246"/>
    <lineage>
        <taxon>Bacteria</taxon>
        <taxon>Pseudomonadati</taxon>
        <taxon>Bacteroidota</taxon>
        <taxon>Bacteroidia</taxon>
        <taxon>Bacteroidales</taxon>
        <taxon>Prevotellaceae</taxon>
        <taxon>Hallella</taxon>
    </lineage>
</organism>
<dbReference type="OrthoDB" id="9801517at2"/>
<evidence type="ECO:0000256" key="6">
    <source>
        <dbReference type="ARBA" id="ARBA00023098"/>
    </source>
</evidence>
<dbReference type="InterPro" id="IPR029069">
    <property type="entry name" value="HotDog_dom_sf"/>
</dbReference>
<sequence>MENSQLPRVGRYDFQIEPFHCDFTNRLFPGHLGNGMLNAADYHSTERGYGVAELNVSHKTWVLSRFAIEILEMPFAYDKVAVKTWVEAAKKFFTSRNFTVTSPDGQKAYAYGKSIWAMIDTNTRQPTDILSIKNGIILNYIESEESCPIVAPSRVVIGHDMPFARKVDTHYNDVDINGHVNSVRYIDHILDLFSLVYYRTHQLRRIDIAYIAEAHAGDQLLLFKKEVEADEFVVRIVREEDKEIEIVRCKVKFVKD</sequence>
<evidence type="ECO:0000313" key="10">
    <source>
        <dbReference type="EMBL" id="EGN58078.1"/>
    </source>
</evidence>
<dbReference type="RefSeq" id="WP_007576062.1">
    <property type="nucleotide sequence ID" value="NZ_BPTS01000002.1"/>
</dbReference>
<dbReference type="HOGENOM" id="CLU_045466_2_0_10"/>
<keyword evidence="3" id="KW-0378">Hydrolase</keyword>
<evidence type="ECO:0000259" key="8">
    <source>
        <dbReference type="Pfam" id="PF01643"/>
    </source>
</evidence>
<keyword evidence="7" id="KW-0275">Fatty acid biosynthesis</keyword>
<gene>
    <name evidence="10" type="ORF">Premu_2728</name>
</gene>
<accession>F8NCP3</accession>
<dbReference type="CDD" id="cd00586">
    <property type="entry name" value="4HBT"/>
    <property type="match status" value="1"/>
</dbReference>
<keyword evidence="6" id="KW-0443">Lipid metabolism</keyword>
<dbReference type="Gene3D" id="3.10.129.10">
    <property type="entry name" value="Hotdog Thioesterase"/>
    <property type="match status" value="2"/>
</dbReference>
<dbReference type="PANTHER" id="PTHR31727">
    <property type="entry name" value="OLEOYL-ACYL CARRIER PROTEIN THIOESTERASE 1, CHLOROPLASTIC"/>
    <property type="match status" value="1"/>
</dbReference>
<evidence type="ECO:0000256" key="4">
    <source>
        <dbReference type="ARBA" id="ARBA00022832"/>
    </source>
</evidence>
<dbReference type="GO" id="GO:0016297">
    <property type="term" value="F:fatty acyl-[ACP] hydrolase activity"/>
    <property type="evidence" value="ECO:0007669"/>
    <property type="project" value="InterPro"/>
</dbReference>
<feature type="domain" description="Acyl-ACP thioesterase N-terminal hotdog" evidence="8">
    <location>
        <begin position="13"/>
        <end position="130"/>
    </location>
</feature>
<evidence type="ECO:0000259" key="9">
    <source>
        <dbReference type="Pfam" id="PF20791"/>
    </source>
</evidence>
<evidence type="ECO:0000256" key="7">
    <source>
        <dbReference type="ARBA" id="ARBA00023160"/>
    </source>
</evidence>